<accession>A0ABW3XF53</accession>
<dbReference type="RefSeq" id="WP_381242760.1">
    <property type="nucleotide sequence ID" value="NZ_JBHSKH010000136.1"/>
</dbReference>
<dbReference type="Proteomes" id="UP001597058">
    <property type="component" value="Unassembled WGS sequence"/>
</dbReference>
<gene>
    <name evidence="1" type="ORF">ACFQ5X_17620</name>
</gene>
<keyword evidence="2" id="KW-1185">Reference proteome</keyword>
<name>A0ABW3XF53_9ACTN</name>
<proteinExistence type="predicted"/>
<organism evidence="1 2">
    <name type="scientific">Streptomyces kaempferi</name>
    <dbReference type="NCBI Taxonomy" id="333725"/>
    <lineage>
        <taxon>Bacteria</taxon>
        <taxon>Bacillati</taxon>
        <taxon>Actinomycetota</taxon>
        <taxon>Actinomycetes</taxon>
        <taxon>Kitasatosporales</taxon>
        <taxon>Streptomycetaceae</taxon>
        <taxon>Streptomyces</taxon>
    </lineage>
</organism>
<reference evidence="2" key="1">
    <citation type="journal article" date="2019" name="Int. J. Syst. Evol. Microbiol.">
        <title>The Global Catalogue of Microorganisms (GCM) 10K type strain sequencing project: providing services to taxonomists for standard genome sequencing and annotation.</title>
        <authorList>
            <consortium name="The Broad Institute Genomics Platform"/>
            <consortium name="The Broad Institute Genome Sequencing Center for Infectious Disease"/>
            <person name="Wu L."/>
            <person name="Ma J."/>
        </authorList>
    </citation>
    <scope>NUCLEOTIDE SEQUENCE [LARGE SCALE GENOMIC DNA]</scope>
    <source>
        <strain evidence="2">CGMCC 4.7020</strain>
    </source>
</reference>
<comment type="caution">
    <text evidence="1">The sequence shown here is derived from an EMBL/GenBank/DDBJ whole genome shotgun (WGS) entry which is preliminary data.</text>
</comment>
<sequence length="129" mass="14388">MTITPEQARAQSITELRALYSTVTDWDAAVYDQVVLHLADTGQRIGMNQIRTIVPEGAARSAGLYFHQLVGHDVLHPTEPALLVKIDEEVSINPKARGKKVNVYLLTRAGRKFIEDRQAARIEQRRAAA</sequence>
<dbReference type="EMBL" id="JBHTMM010000019">
    <property type="protein sequence ID" value="MFD1307661.1"/>
    <property type="molecule type" value="Genomic_DNA"/>
</dbReference>
<evidence type="ECO:0000313" key="1">
    <source>
        <dbReference type="EMBL" id="MFD1307661.1"/>
    </source>
</evidence>
<evidence type="ECO:0000313" key="2">
    <source>
        <dbReference type="Proteomes" id="UP001597058"/>
    </source>
</evidence>
<protein>
    <submittedName>
        <fullName evidence="1">Uncharacterized protein</fullName>
    </submittedName>
</protein>